<protein>
    <recommendedName>
        <fullName evidence="4">Glyoxalase-like domain-containing protein</fullName>
    </recommendedName>
</protein>
<proteinExistence type="predicted"/>
<evidence type="ECO:0000313" key="3">
    <source>
        <dbReference type="Proteomes" id="UP001596527"/>
    </source>
</evidence>
<reference evidence="3" key="1">
    <citation type="journal article" date="2019" name="Int. J. Syst. Evol. Microbiol.">
        <title>The Global Catalogue of Microorganisms (GCM) 10K type strain sequencing project: providing services to taxonomists for standard genome sequencing and annotation.</title>
        <authorList>
            <consortium name="The Broad Institute Genomics Platform"/>
            <consortium name="The Broad Institute Genome Sequencing Center for Infectious Disease"/>
            <person name="Wu L."/>
            <person name="Ma J."/>
        </authorList>
    </citation>
    <scope>NUCLEOTIDE SEQUENCE [LARGE SCALE GENOMIC DNA]</scope>
    <source>
        <strain evidence="3">CCUG 56698</strain>
    </source>
</reference>
<organism evidence="2 3">
    <name type="scientific">Schaalia naturae</name>
    <dbReference type="NCBI Taxonomy" id="635203"/>
    <lineage>
        <taxon>Bacteria</taxon>
        <taxon>Bacillati</taxon>
        <taxon>Actinomycetota</taxon>
        <taxon>Actinomycetes</taxon>
        <taxon>Actinomycetales</taxon>
        <taxon>Actinomycetaceae</taxon>
        <taxon>Schaalia</taxon>
    </lineage>
</organism>
<dbReference type="EMBL" id="JBHTEF010000001">
    <property type="protein sequence ID" value="MFC7582185.1"/>
    <property type="molecule type" value="Genomic_DNA"/>
</dbReference>
<evidence type="ECO:0000313" key="2">
    <source>
        <dbReference type="EMBL" id="MFC7582185.1"/>
    </source>
</evidence>
<gene>
    <name evidence="2" type="ORF">ACFQWG_13380</name>
</gene>
<evidence type="ECO:0008006" key="4">
    <source>
        <dbReference type="Google" id="ProtNLM"/>
    </source>
</evidence>
<dbReference type="SUPFAM" id="SSF54593">
    <property type="entry name" value="Glyoxalase/Bleomycin resistance protein/Dihydroxybiphenyl dioxygenase"/>
    <property type="match status" value="1"/>
</dbReference>
<evidence type="ECO:0000256" key="1">
    <source>
        <dbReference type="SAM" id="MobiDB-lite"/>
    </source>
</evidence>
<accession>A0ABW2SQJ0</accession>
<dbReference type="InterPro" id="IPR029068">
    <property type="entry name" value="Glyas_Bleomycin-R_OHBP_Dase"/>
</dbReference>
<keyword evidence="3" id="KW-1185">Reference proteome</keyword>
<name>A0ABW2SQJ0_9ACTO</name>
<dbReference type="RefSeq" id="WP_380976080.1">
    <property type="nucleotide sequence ID" value="NZ_JBHTEF010000001.1"/>
</dbReference>
<feature type="region of interest" description="Disordered" evidence="1">
    <location>
        <begin position="244"/>
        <end position="265"/>
    </location>
</feature>
<dbReference type="Proteomes" id="UP001596527">
    <property type="component" value="Unassembled WGS sequence"/>
</dbReference>
<sequence>MDGSHTLRVQPIIFTGRIALWRDLLETIGLRRESGDDVFTVYRGEAGSVALHAAHESPGLPEGTVKLAWTVPGLEAFRRDADAAGLATRLARQAFGDELRVEVPDLGWVTVTEDAGGEAADDGNPGAPSLRVLARVNAIEVDAVRQGLEALGWEPRFWAVDGTYAELASDGLMAVSRREAPLPTVGRDATAILALETDTPRTECDRLADEGLDVSLTEQSWGWSVSVPTPSDWVLRLVQPPLDDPAYEYADPQEQAAADEVASDR</sequence>
<comment type="caution">
    <text evidence="2">The sequence shown here is derived from an EMBL/GenBank/DDBJ whole genome shotgun (WGS) entry which is preliminary data.</text>
</comment>